<dbReference type="RefSeq" id="WP_218253968.1">
    <property type="nucleotide sequence ID" value="NZ_JABXWD010000549.1"/>
</dbReference>
<sequence length="335" mass="37276">MNGFRSFPNINETFIDSHVSFSHKLQASLDETGGNATDDSLHFCIFPVRINDIEPYYIPDEFFTSPLTFGRLAGPVDQYARGYPVNQLLQYYNNYVVKGAELKVDVRVVDRNPGGAAITEDQAWYQTGQVTVPVNITLIRVKEEELNYICNQLPEILKENNSQVDFNTPQLFNYDRVMREQFGSIPLTLHPGRREGVVGTKWNAAVANETSPSSIVEKLSDSYSHADNTLTPPTNGFIGVTETASVNIGSTGAKIVHHPDDKHYVVMVAWINPSVLRDYFVGGPNDRDVQLVFDVHLRQQVAFGDVVSIKAGISSGTEIITRNAVTPLLLKRSVN</sequence>
<evidence type="ECO:0000313" key="1">
    <source>
        <dbReference type="EMBL" id="MBV6343355.1"/>
    </source>
</evidence>
<comment type="caution">
    <text evidence="1">The sequence shown here is derived from an EMBL/GenBank/DDBJ whole genome shotgun (WGS) entry which is preliminary data.</text>
</comment>
<organism evidence="1 2">
    <name type="scientific">Candidatus Magnetobacterium casense</name>
    <dbReference type="NCBI Taxonomy" id="1455061"/>
    <lineage>
        <taxon>Bacteria</taxon>
        <taxon>Pseudomonadati</taxon>
        <taxon>Nitrospirota</taxon>
        <taxon>Thermodesulfovibrionia</taxon>
        <taxon>Thermodesulfovibrionales</taxon>
        <taxon>Candidatus Magnetobacteriaceae</taxon>
        <taxon>Candidatus Magnetobacterium</taxon>
    </lineage>
</organism>
<accession>A0ABS6S3D2</accession>
<keyword evidence="2" id="KW-1185">Reference proteome</keyword>
<proteinExistence type="predicted"/>
<gene>
    <name evidence="1" type="ORF">HWQ67_17395</name>
</gene>
<evidence type="ECO:0000313" key="2">
    <source>
        <dbReference type="Proteomes" id="UP001196980"/>
    </source>
</evidence>
<reference evidence="1 2" key="1">
    <citation type="journal article" date="2020" name="J Geophys Res Biogeosci">
        <title>Magnetotaxis as an Adaptation to Enable Bacterial Shuttling of Microbial Sulfur and Sulfur Cycling Across Aquatic Oxic#Anoxic Interfaces.</title>
        <authorList>
            <person name="Li J."/>
            <person name="Liu P."/>
            <person name="Wang J."/>
            <person name="Roberts A.P."/>
            <person name="Pan Y."/>
        </authorList>
    </citation>
    <scope>NUCLEOTIDE SEQUENCE [LARGE SCALE GENOMIC DNA]</scope>
    <source>
        <strain evidence="1 2">MYR-1_YQ</strain>
    </source>
</reference>
<name>A0ABS6S3D2_9BACT</name>
<dbReference type="Proteomes" id="UP001196980">
    <property type="component" value="Unassembled WGS sequence"/>
</dbReference>
<dbReference type="EMBL" id="JABXWD010000549">
    <property type="protein sequence ID" value="MBV6343355.1"/>
    <property type="molecule type" value="Genomic_DNA"/>
</dbReference>
<protein>
    <submittedName>
        <fullName evidence="1">Uncharacterized protein</fullName>
    </submittedName>
</protein>